<organism evidence="1 2">
    <name type="scientific">Asticcacaulis taihuensis</name>
    <dbReference type="NCBI Taxonomy" id="260084"/>
    <lineage>
        <taxon>Bacteria</taxon>
        <taxon>Pseudomonadati</taxon>
        <taxon>Pseudomonadota</taxon>
        <taxon>Alphaproteobacteria</taxon>
        <taxon>Caulobacterales</taxon>
        <taxon>Caulobacteraceae</taxon>
        <taxon>Asticcacaulis</taxon>
    </lineage>
</organism>
<protein>
    <submittedName>
        <fullName evidence="1">Uncharacterized protein</fullName>
    </submittedName>
</protein>
<reference evidence="2" key="1">
    <citation type="submission" date="2016-10" db="EMBL/GenBank/DDBJ databases">
        <authorList>
            <person name="Varghese N."/>
            <person name="Submissions S."/>
        </authorList>
    </citation>
    <scope>NUCLEOTIDE SEQUENCE [LARGE SCALE GENOMIC DNA]</scope>
    <source>
        <strain evidence="2">CGMCC 1.3431</strain>
    </source>
</reference>
<proteinExistence type="predicted"/>
<accession>A0A1G4RMU2</accession>
<keyword evidence="2" id="KW-1185">Reference proteome</keyword>
<gene>
    <name evidence="1" type="ORF">SAMN02927928_2082</name>
</gene>
<dbReference type="EMBL" id="FMTS01000002">
    <property type="protein sequence ID" value="SCW58130.1"/>
    <property type="molecule type" value="Genomic_DNA"/>
</dbReference>
<evidence type="ECO:0000313" key="2">
    <source>
        <dbReference type="Proteomes" id="UP000199150"/>
    </source>
</evidence>
<dbReference type="AlphaFoldDB" id="A0A1G4RMU2"/>
<dbReference type="STRING" id="260084.SAMN02927928_2082"/>
<evidence type="ECO:0000313" key="1">
    <source>
        <dbReference type="EMBL" id="SCW58130.1"/>
    </source>
</evidence>
<name>A0A1G4RMU2_9CAUL</name>
<dbReference type="Proteomes" id="UP000199150">
    <property type="component" value="Unassembled WGS sequence"/>
</dbReference>
<sequence>MENSSFKWPRFSGSRSLIQVKFKSFVDCAEAIDWISKLSKLRANFAFFALYEHGFVIHETSEVVSFFSQ</sequence>